<feature type="compositionally biased region" description="Basic and acidic residues" evidence="3">
    <location>
        <begin position="48"/>
        <end position="70"/>
    </location>
</feature>
<feature type="compositionally biased region" description="Gly residues" evidence="3">
    <location>
        <begin position="173"/>
        <end position="195"/>
    </location>
</feature>
<evidence type="ECO:0000313" key="6">
    <source>
        <dbReference type="Proteomes" id="UP001054902"/>
    </source>
</evidence>
<evidence type="ECO:0000256" key="2">
    <source>
        <dbReference type="PROSITE-ProRule" id="PRU00176"/>
    </source>
</evidence>
<dbReference type="InterPro" id="IPR012677">
    <property type="entry name" value="Nucleotide-bd_a/b_plait_sf"/>
</dbReference>
<organism evidence="5 6">
    <name type="scientific">Chaetoceros tenuissimus</name>
    <dbReference type="NCBI Taxonomy" id="426638"/>
    <lineage>
        <taxon>Eukaryota</taxon>
        <taxon>Sar</taxon>
        <taxon>Stramenopiles</taxon>
        <taxon>Ochrophyta</taxon>
        <taxon>Bacillariophyta</taxon>
        <taxon>Coscinodiscophyceae</taxon>
        <taxon>Chaetocerotophycidae</taxon>
        <taxon>Chaetocerotales</taxon>
        <taxon>Chaetocerotaceae</taxon>
        <taxon>Chaetoceros</taxon>
    </lineage>
</organism>
<keyword evidence="6" id="KW-1185">Reference proteome</keyword>
<gene>
    <name evidence="5" type="ORF">CTEN210_01934</name>
</gene>
<accession>A0AAD3CHW8</accession>
<dbReference type="Proteomes" id="UP001054902">
    <property type="component" value="Unassembled WGS sequence"/>
</dbReference>
<evidence type="ECO:0000256" key="3">
    <source>
        <dbReference type="SAM" id="MobiDB-lite"/>
    </source>
</evidence>
<protein>
    <recommendedName>
        <fullName evidence="4">RRM domain-containing protein</fullName>
    </recommendedName>
</protein>
<name>A0AAD3CHW8_9STRA</name>
<comment type="caution">
    <text evidence="5">The sequence shown here is derived from an EMBL/GenBank/DDBJ whole genome shotgun (WGS) entry which is preliminary data.</text>
</comment>
<dbReference type="InterPro" id="IPR000504">
    <property type="entry name" value="RRM_dom"/>
</dbReference>
<dbReference type="PANTHER" id="PTHR23236:SF12">
    <property type="entry name" value="EUKARYOTIC INITIATION FACTOR 4B-RELATED"/>
    <property type="match status" value="1"/>
</dbReference>
<evidence type="ECO:0000259" key="4">
    <source>
        <dbReference type="PROSITE" id="PS50102"/>
    </source>
</evidence>
<evidence type="ECO:0000256" key="1">
    <source>
        <dbReference type="ARBA" id="ARBA00022884"/>
    </source>
</evidence>
<proteinExistence type="predicted"/>
<dbReference type="Pfam" id="PF00076">
    <property type="entry name" value="RRM_1"/>
    <property type="match status" value="1"/>
</dbReference>
<feature type="compositionally biased region" description="Gly residues" evidence="3">
    <location>
        <begin position="202"/>
        <end position="226"/>
    </location>
</feature>
<feature type="region of interest" description="Disordered" evidence="3">
    <location>
        <begin position="168"/>
        <end position="233"/>
    </location>
</feature>
<dbReference type="Gene3D" id="3.30.70.330">
    <property type="match status" value="1"/>
</dbReference>
<keyword evidence="1 2" id="KW-0694">RNA-binding</keyword>
<dbReference type="CDD" id="cd12306">
    <property type="entry name" value="RRM_II_PABPs"/>
    <property type="match status" value="1"/>
</dbReference>
<feature type="compositionally biased region" description="Basic and acidic residues" evidence="3">
    <location>
        <begin position="1"/>
        <end position="12"/>
    </location>
</feature>
<sequence>MSTEGEDTKVSENTDNVAEEEDLEKLEAEIALMEQEAAKMAAETASLETDKDKEASGEGDDSKKEQTAEEKAAVDKLSIYVGQVDYNATPEDLVKHFEPCGKLQRVTINCDKFTGRPKGFAYIEFETEAGVQNALKLDGSTLMNRQLKVTRKRVNDPNYYYNQMMQQQEASGRGHGGRGPGRFGGRGRGFGRGPGRGPPPRGGGRFGGRGRGFGRGPGRGRFGGGRNNFHPYY</sequence>
<dbReference type="SUPFAM" id="SSF54928">
    <property type="entry name" value="RNA-binding domain, RBD"/>
    <property type="match status" value="1"/>
</dbReference>
<dbReference type="EMBL" id="BLLK01000020">
    <property type="protein sequence ID" value="GFH45460.1"/>
    <property type="molecule type" value="Genomic_DNA"/>
</dbReference>
<dbReference type="PROSITE" id="PS50102">
    <property type="entry name" value="RRM"/>
    <property type="match status" value="1"/>
</dbReference>
<dbReference type="PANTHER" id="PTHR23236">
    <property type="entry name" value="EUKARYOTIC TRANSLATION INITIATION FACTOR 4B/4H"/>
    <property type="match status" value="1"/>
</dbReference>
<reference evidence="5 6" key="1">
    <citation type="journal article" date="2021" name="Sci. Rep.">
        <title>The genome of the diatom Chaetoceros tenuissimus carries an ancient integrated fragment of an extant virus.</title>
        <authorList>
            <person name="Hongo Y."/>
            <person name="Kimura K."/>
            <person name="Takaki Y."/>
            <person name="Yoshida Y."/>
            <person name="Baba S."/>
            <person name="Kobayashi G."/>
            <person name="Nagasaki K."/>
            <person name="Hano T."/>
            <person name="Tomaru Y."/>
        </authorList>
    </citation>
    <scope>NUCLEOTIDE SEQUENCE [LARGE SCALE GENOMIC DNA]</scope>
    <source>
        <strain evidence="5 6">NIES-3715</strain>
    </source>
</reference>
<dbReference type="SMART" id="SM00360">
    <property type="entry name" value="RRM"/>
    <property type="match status" value="1"/>
</dbReference>
<dbReference type="InterPro" id="IPR035979">
    <property type="entry name" value="RBD_domain_sf"/>
</dbReference>
<evidence type="ECO:0000313" key="5">
    <source>
        <dbReference type="EMBL" id="GFH45460.1"/>
    </source>
</evidence>
<feature type="region of interest" description="Disordered" evidence="3">
    <location>
        <begin position="1"/>
        <end position="70"/>
    </location>
</feature>
<feature type="domain" description="RRM" evidence="4">
    <location>
        <begin position="77"/>
        <end position="154"/>
    </location>
</feature>
<dbReference type="AlphaFoldDB" id="A0AAD3CHW8"/>
<dbReference type="GO" id="GO:0008143">
    <property type="term" value="F:poly(A) binding"/>
    <property type="evidence" value="ECO:0007669"/>
    <property type="project" value="TreeGrafter"/>
</dbReference>